<organism evidence="3 4">
    <name type="scientific">Rhizobium meliloti</name>
    <name type="common">Ensifer meliloti</name>
    <name type="synonym">Sinorhizobium meliloti</name>
    <dbReference type="NCBI Taxonomy" id="382"/>
    <lineage>
        <taxon>Bacteria</taxon>
        <taxon>Pseudomonadati</taxon>
        <taxon>Pseudomonadota</taxon>
        <taxon>Alphaproteobacteria</taxon>
        <taxon>Hyphomicrobiales</taxon>
        <taxon>Rhizobiaceae</taxon>
        <taxon>Sinorhizobium/Ensifer group</taxon>
        <taxon>Sinorhizobium</taxon>
    </lineage>
</organism>
<evidence type="ECO:0000259" key="2">
    <source>
        <dbReference type="Pfam" id="PF01636"/>
    </source>
</evidence>
<dbReference type="RefSeq" id="WP_100674450.1">
    <property type="nucleotide sequence ID" value="NZ_NJGD01000021.1"/>
</dbReference>
<evidence type="ECO:0000313" key="3">
    <source>
        <dbReference type="EMBL" id="PJR10759.1"/>
    </source>
</evidence>
<name>A0A2J0YUZ6_RHIML</name>
<reference evidence="3 4" key="1">
    <citation type="submission" date="2017-06" db="EMBL/GenBank/DDBJ databases">
        <title>Ensifer strains isolated from leguminous trees and herbs display diverse denitrification phenotypes with some acting as strong N2O sinks.</title>
        <authorList>
            <person name="Woliy K."/>
            <person name="Mania D."/>
            <person name="Bakken L.R."/>
            <person name="Frostegard A."/>
        </authorList>
    </citation>
    <scope>NUCLEOTIDE SEQUENCE [LARGE SCALE GENOMIC DNA]</scope>
    <source>
        <strain evidence="3 4">AC50a</strain>
    </source>
</reference>
<dbReference type="Gene3D" id="3.30.200.20">
    <property type="entry name" value="Phosphorylase Kinase, domain 1"/>
    <property type="match status" value="1"/>
</dbReference>
<dbReference type="Gene3D" id="3.90.1200.10">
    <property type="match status" value="1"/>
</dbReference>
<keyword evidence="3" id="KW-0808">Transferase</keyword>
<dbReference type="SUPFAM" id="SSF56112">
    <property type="entry name" value="Protein kinase-like (PK-like)"/>
    <property type="match status" value="1"/>
</dbReference>
<proteinExistence type="inferred from homology"/>
<dbReference type="PANTHER" id="PTHR21064:SF6">
    <property type="entry name" value="AMINOGLYCOSIDE PHOSPHOTRANSFERASE DOMAIN-CONTAINING PROTEIN"/>
    <property type="match status" value="1"/>
</dbReference>
<evidence type="ECO:0000256" key="1">
    <source>
        <dbReference type="ARBA" id="ARBA00038240"/>
    </source>
</evidence>
<evidence type="ECO:0000313" key="4">
    <source>
        <dbReference type="Proteomes" id="UP000231987"/>
    </source>
</evidence>
<dbReference type="InterPro" id="IPR050249">
    <property type="entry name" value="Pseudomonas-type_ThrB"/>
</dbReference>
<sequence length="262" mass="27937">MAVFTELSDEDRHAIVEAYGLTGLSSVIGIADGDRETTYLFRSAEGEFIVTLFENGAEPLDLERAFTTMETLHRAGIPCPEPRRTVDGNATFQAAGRLVAIVSFVSGSSTSDPSPAKCRSVGRVMGQIHMSLQGGLNHQPDLPSGPVYGALVFANVFFLGDEVSGVINFRLRHDDALIAEIADVLVDWTGGLDGGLDWRKAHVLLSGYQAIRKLSAAEKAALPAFVLASTAKRAAALGARRTSASECALVAYHSVTPDIFDQ</sequence>
<dbReference type="Pfam" id="PF01636">
    <property type="entry name" value="APH"/>
    <property type="match status" value="1"/>
</dbReference>
<dbReference type="AlphaFoldDB" id="A0A2J0YUZ6"/>
<dbReference type="GO" id="GO:0009088">
    <property type="term" value="P:threonine biosynthetic process"/>
    <property type="evidence" value="ECO:0007669"/>
    <property type="project" value="TreeGrafter"/>
</dbReference>
<dbReference type="GO" id="GO:0004413">
    <property type="term" value="F:homoserine kinase activity"/>
    <property type="evidence" value="ECO:0007669"/>
    <property type="project" value="TreeGrafter"/>
</dbReference>
<protein>
    <submittedName>
        <fullName evidence="3">Homoserine kinase</fullName>
    </submittedName>
</protein>
<dbReference type="EMBL" id="NJGD01000021">
    <property type="protein sequence ID" value="PJR10759.1"/>
    <property type="molecule type" value="Genomic_DNA"/>
</dbReference>
<comment type="caution">
    <text evidence="3">The sequence shown here is derived from an EMBL/GenBank/DDBJ whole genome shotgun (WGS) entry which is preliminary data.</text>
</comment>
<dbReference type="InterPro" id="IPR011009">
    <property type="entry name" value="Kinase-like_dom_sf"/>
</dbReference>
<dbReference type="Proteomes" id="UP000231987">
    <property type="component" value="Unassembled WGS sequence"/>
</dbReference>
<feature type="domain" description="Aminoglycoside phosphotransferase" evidence="2">
    <location>
        <begin position="29"/>
        <end position="131"/>
    </location>
</feature>
<comment type="similarity">
    <text evidence="1">Belongs to the pseudomonas-type ThrB family.</text>
</comment>
<gene>
    <name evidence="3" type="ORF">CEJ86_28695</name>
</gene>
<dbReference type="PANTHER" id="PTHR21064">
    <property type="entry name" value="AMINOGLYCOSIDE PHOSPHOTRANSFERASE DOMAIN-CONTAINING PROTEIN-RELATED"/>
    <property type="match status" value="1"/>
</dbReference>
<keyword evidence="3" id="KW-0418">Kinase</keyword>
<accession>A0A2J0YUZ6</accession>
<dbReference type="InterPro" id="IPR002575">
    <property type="entry name" value="Aminoglycoside_PTrfase"/>
</dbReference>